<dbReference type="PANTHER" id="PTHR48012:SF18">
    <property type="entry name" value="HAPPYHOUR, ISOFORM A"/>
    <property type="match status" value="1"/>
</dbReference>
<proteinExistence type="inferred from homology"/>
<organism evidence="7 8">
    <name type="scientific">Leptidea sinapis</name>
    <dbReference type="NCBI Taxonomy" id="189913"/>
    <lineage>
        <taxon>Eukaryota</taxon>
        <taxon>Metazoa</taxon>
        <taxon>Ecdysozoa</taxon>
        <taxon>Arthropoda</taxon>
        <taxon>Hexapoda</taxon>
        <taxon>Insecta</taxon>
        <taxon>Pterygota</taxon>
        <taxon>Neoptera</taxon>
        <taxon>Endopterygota</taxon>
        <taxon>Lepidoptera</taxon>
        <taxon>Glossata</taxon>
        <taxon>Ditrysia</taxon>
        <taxon>Papilionoidea</taxon>
        <taxon>Pieridae</taxon>
        <taxon>Dismorphiinae</taxon>
        <taxon>Leptidea</taxon>
    </lineage>
</organism>
<dbReference type="GO" id="GO:0005524">
    <property type="term" value="F:ATP binding"/>
    <property type="evidence" value="ECO:0007669"/>
    <property type="project" value="UniProtKB-UniRule"/>
</dbReference>
<dbReference type="GO" id="GO:0005737">
    <property type="term" value="C:cytoplasm"/>
    <property type="evidence" value="ECO:0007669"/>
    <property type="project" value="TreeGrafter"/>
</dbReference>
<dbReference type="Gene3D" id="1.10.510.10">
    <property type="entry name" value="Transferase(Phosphotransferase) domain 1"/>
    <property type="match status" value="1"/>
</dbReference>
<dbReference type="AlphaFoldDB" id="A0A5E4QTV3"/>
<dbReference type="SMART" id="SM00220">
    <property type="entry name" value="S_TKc"/>
    <property type="match status" value="1"/>
</dbReference>
<name>A0A5E4QTV3_9NEOP</name>
<keyword evidence="8" id="KW-1185">Reference proteome</keyword>
<dbReference type="EMBL" id="FZQP02005111">
    <property type="protein sequence ID" value="VVD01028.1"/>
    <property type="molecule type" value="Genomic_DNA"/>
</dbReference>
<evidence type="ECO:0000256" key="5">
    <source>
        <dbReference type="PROSITE-ProRule" id="PRU10141"/>
    </source>
</evidence>
<evidence type="ECO:0000256" key="2">
    <source>
        <dbReference type="ARBA" id="ARBA00012513"/>
    </source>
</evidence>
<dbReference type="InterPro" id="IPR017441">
    <property type="entry name" value="Protein_kinase_ATP_BS"/>
</dbReference>
<dbReference type="PANTHER" id="PTHR48012">
    <property type="entry name" value="STERILE20-LIKE KINASE, ISOFORM B-RELATED"/>
    <property type="match status" value="1"/>
</dbReference>
<feature type="domain" description="Protein kinase" evidence="6">
    <location>
        <begin position="21"/>
        <end position="155"/>
    </location>
</feature>
<evidence type="ECO:0000256" key="3">
    <source>
        <dbReference type="ARBA" id="ARBA00022741"/>
    </source>
</evidence>
<dbReference type="PROSITE" id="PS00107">
    <property type="entry name" value="PROTEIN_KINASE_ATP"/>
    <property type="match status" value="1"/>
</dbReference>
<keyword evidence="4 5" id="KW-0067">ATP-binding</keyword>
<dbReference type="PROSITE" id="PS50011">
    <property type="entry name" value="PROTEIN_KINASE_DOM"/>
    <property type="match status" value="1"/>
</dbReference>
<dbReference type="SUPFAM" id="SSF56112">
    <property type="entry name" value="Protein kinase-like (PK-like)"/>
    <property type="match status" value="1"/>
</dbReference>
<dbReference type="InterPro" id="IPR050629">
    <property type="entry name" value="STE20/SPS1-PAK"/>
</dbReference>
<dbReference type="InterPro" id="IPR000719">
    <property type="entry name" value="Prot_kinase_dom"/>
</dbReference>
<evidence type="ECO:0000313" key="7">
    <source>
        <dbReference type="EMBL" id="VVD01028.1"/>
    </source>
</evidence>
<evidence type="ECO:0000256" key="1">
    <source>
        <dbReference type="ARBA" id="ARBA00008874"/>
    </source>
</evidence>
<feature type="binding site" evidence="5">
    <location>
        <position position="51"/>
    </location>
    <ligand>
        <name>ATP</name>
        <dbReference type="ChEBI" id="CHEBI:30616"/>
    </ligand>
</feature>
<protein>
    <recommendedName>
        <fullName evidence="2">non-specific serine/threonine protein kinase</fullName>
        <ecNumber evidence="2">2.7.11.1</ecNumber>
    </recommendedName>
</protein>
<dbReference type="Proteomes" id="UP000324832">
    <property type="component" value="Unassembled WGS sequence"/>
</dbReference>
<reference evidence="7 8" key="1">
    <citation type="submission" date="2017-07" db="EMBL/GenBank/DDBJ databases">
        <authorList>
            <person name="Talla V."/>
            <person name="Backstrom N."/>
        </authorList>
    </citation>
    <scope>NUCLEOTIDE SEQUENCE [LARGE SCALE GENOMIC DNA]</scope>
</reference>
<sequence>MAHSGGVLSSDISRRNPQDEYELIQRIGSGTYGDVYKAKRLNGVNELAAIKVIKLEPGDDFAIIQQEILMMKDCRHPNIVAYYGSYLRRDKLWISMEYCGGGSLQVAAVEKKGGYNQLCDIWACGITAIASVLPTRHEQASSDRPPAEILQPTKP</sequence>
<evidence type="ECO:0000313" key="8">
    <source>
        <dbReference type="Proteomes" id="UP000324832"/>
    </source>
</evidence>
<dbReference type="InterPro" id="IPR011009">
    <property type="entry name" value="Kinase-like_dom_sf"/>
</dbReference>
<evidence type="ECO:0000259" key="6">
    <source>
        <dbReference type="PROSITE" id="PS50011"/>
    </source>
</evidence>
<evidence type="ECO:0000256" key="4">
    <source>
        <dbReference type="ARBA" id="ARBA00022840"/>
    </source>
</evidence>
<gene>
    <name evidence="7" type="ORF">LSINAPIS_LOCUS11548</name>
</gene>
<comment type="similarity">
    <text evidence="1">Belongs to the protein kinase superfamily. STE Ser/Thr protein kinase family. STE20 subfamily.</text>
</comment>
<accession>A0A5E4QTV3</accession>
<dbReference type="Pfam" id="PF00069">
    <property type="entry name" value="Pkinase"/>
    <property type="match status" value="1"/>
</dbReference>
<dbReference type="GO" id="GO:0008349">
    <property type="term" value="F:MAP kinase kinase kinase kinase activity"/>
    <property type="evidence" value="ECO:0007669"/>
    <property type="project" value="TreeGrafter"/>
</dbReference>
<keyword evidence="3 5" id="KW-0547">Nucleotide-binding</keyword>
<dbReference type="EC" id="2.7.11.1" evidence="2"/>